<proteinExistence type="predicted"/>
<protein>
    <recommendedName>
        <fullName evidence="3">CHRD domain-containing protein</fullName>
    </recommendedName>
</protein>
<dbReference type="Proteomes" id="UP000034364">
    <property type="component" value="Unassembled WGS sequence"/>
</dbReference>
<feature type="domain" description="CHRD" evidence="3">
    <location>
        <begin position="72"/>
        <end position="158"/>
    </location>
</feature>
<evidence type="ECO:0000256" key="1">
    <source>
        <dbReference type="SAM" id="MobiDB-lite"/>
    </source>
</evidence>
<keyword evidence="2" id="KW-0472">Membrane</keyword>
<gene>
    <name evidence="4" type="ORF">UX87_C0010G0023</name>
</gene>
<feature type="region of interest" description="Disordered" evidence="1">
    <location>
        <begin position="34"/>
        <end position="61"/>
    </location>
</feature>
<evidence type="ECO:0000259" key="3">
    <source>
        <dbReference type="Pfam" id="PF07452"/>
    </source>
</evidence>
<accession>A0A0G1UDR3</accession>
<evidence type="ECO:0000256" key="2">
    <source>
        <dbReference type="SAM" id="Phobius"/>
    </source>
</evidence>
<dbReference type="Pfam" id="PF07452">
    <property type="entry name" value="CHRD"/>
    <property type="match status" value="1"/>
</dbReference>
<keyword evidence="2" id="KW-0812">Transmembrane</keyword>
<comment type="caution">
    <text evidence="4">The sequence shown here is derived from an EMBL/GenBank/DDBJ whole genome shotgun (WGS) entry which is preliminary data.</text>
</comment>
<dbReference type="AlphaFoldDB" id="A0A0G1UDR3"/>
<dbReference type="EMBL" id="LCNV01000010">
    <property type="protein sequence ID" value="KKU64258.1"/>
    <property type="molecule type" value="Genomic_DNA"/>
</dbReference>
<organism evidence="4 5">
    <name type="scientific">Candidatus Amesbacteria bacterium GW2011_GWA1_47_16</name>
    <dbReference type="NCBI Taxonomy" id="1618353"/>
    <lineage>
        <taxon>Bacteria</taxon>
        <taxon>Candidatus Amesiibacteriota</taxon>
    </lineage>
</organism>
<evidence type="ECO:0000313" key="4">
    <source>
        <dbReference type="EMBL" id="KKU64258.1"/>
    </source>
</evidence>
<sequence length="172" mass="17464">MNNRAIMWAVVAVLVVGGLGFLLLQSMQGGRQELTGNLDNNQETESVSPTEGASGATGTAGVSRISVTLDEQNDSGESGTAILTEGADGMVRVSLSVTAVSVGTAQPAHIHAGACPNPGAIKYPLTSVTNGVSETTLNVGMATLRSQLPLAINVHKSAAETQVYVACGDVTL</sequence>
<dbReference type="InterPro" id="IPR010895">
    <property type="entry name" value="CHRD"/>
</dbReference>
<feature type="transmembrane region" description="Helical" evidence="2">
    <location>
        <begin position="6"/>
        <end position="24"/>
    </location>
</feature>
<feature type="compositionally biased region" description="Low complexity" evidence="1">
    <location>
        <begin position="50"/>
        <end position="61"/>
    </location>
</feature>
<evidence type="ECO:0000313" key="5">
    <source>
        <dbReference type="Proteomes" id="UP000034364"/>
    </source>
</evidence>
<keyword evidence="2" id="KW-1133">Transmembrane helix</keyword>
<feature type="compositionally biased region" description="Polar residues" evidence="1">
    <location>
        <begin position="34"/>
        <end position="49"/>
    </location>
</feature>
<name>A0A0G1UDR3_9BACT</name>
<reference evidence="4 5" key="1">
    <citation type="journal article" date="2015" name="Nature">
        <title>rRNA introns, odd ribosomes, and small enigmatic genomes across a large radiation of phyla.</title>
        <authorList>
            <person name="Brown C.T."/>
            <person name="Hug L.A."/>
            <person name="Thomas B.C."/>
            <person name="Sharon I."/>
            <person name="Castelle C.J."/>
            <person name="Singh A."/>
            <person name="Wilkins M.J."/>
            <person name="Williams K.H."/>
            <person name="Banfield J.F."/>
        </authorList>
    </citation>
    <scope>NUCLEOTIDE SEQUENCE [LARGE SCALE GENOMIC DNA]</scope>
</reference>